<sequence length="80" mass="8808">MLFAGDIALTYTEVHVELANGLSTTANNLLLRSVCEKQRFSAKISALPAFCISINDYVLDVVKDFTFFGLNTSSRESESL</sequence>
<evidence type="ECO:0000313" key="1">
    <source>
        <dbReference type="EMBL" id="KAK3734250.1"/>
    </source>
</evidence>
<dbReference type="AlphaFoldDB" id="A0AAE0Y7P9"/>
<accession>A0AAE0Y7P9</accession>
<proteinExistence type="predicted"/>
<comment type="caution">
    <text evidence="1">The sequence shown here is derived from an EMBL/GenBank/DDBJ whole genome shotgun (WGS) entry which is preliminary data.</text>
</comment>
<protein>
    <submittedName>
        <fullName evidence="1">Uncharacterized protein</fullName>
    </submittedName>
</protein>
<dbReference type="Proteomes" id="UP001283361">
    <property type="component" value="Unassembled WGS sequence"/>
</dbReference>
<reference evidence="1" key="1">
    <citation type="journal article" date="2023" name="G3 (Bethesda)">
        <title>A reference genome for the long-term kleptoplast-retaining sea slug Elysia crispata morphotype clarki.</title>
        <authorList>
            <person name="Eastman K.E."/>
            <person name="Pendleton A.L."/>
            <person name="Shaikh M.A."/>
            <person name="Suttiyut T."/>
            <person name="Ogas R."/>
            <person name="Tomko P."/>
            <person name="Gavelis G."/>
            <person name="Widhalm J.R."/>
            <person name="Wisecaver J.H."/>
        </authorList>
    </citation>
    <scope>NUCLEOTIDE SEQUENCE</scope>
    <source>
        <strain evidence="1">ECLA1</strain>
    </source>
</reference>
<keyword evidence="2" id="KW-1185">Reference proteome</keyword>
<evidence type="ECO:0000313" key="2">
    <source>
        <dbReference type="Proteomes" id="UP001283361"/>
    </source>
</evidence>
<name>A0AAE0Y7P9_9GAST</name>
<gene>
    <name evidence="1" type="ORF">RRG08_049668</name>
</gene>
<organism evidence="1 2">
    <name type="scientific">Elysia crispata</name>
    <name type="common">lettuce slug</name>
    <dbReference type="NCBI Taxonomy" id="231223"/>
    <lineage>
        <taxon>Eukaryota</taxon>
        <taxon>Metazoa</taxon>
        <taxon>Spiralia</taxon>
        <taxon>Lophotrochozoa</taxon>
        <taxon>Mollusca</taxon>
        <taxon>Gastropoda</taxon>
        <taxon>Heterobranchia</taxon>
        <taxon>Euthyneura</taxon>
        <taxon>Panpulmonata</taxon>
        <taxon>Sacoglossa</taxon>
        <taxon>Placobranchoidea</taxon>
        <taxon>Plakobranchidae</taxon>
        <taxon>Elysia</taxon>
    </lineage>
</organism>
<dbReference type="EMBL" id="JAWDGP010006856">
    <property type="protein sequence ID" value="KAK3734250.1"/>
    <property type="molecule type" value="Genomic_DNA"/>
</dbReference>